<accession>A0A4R1YSN8</accession>
<dbReference type="AlphaFoldDB" id="A0A4R1YSN8"/>
<dbReference type="EMBL" id="SLVM01000015">
    <property type="protein sequence ID" value="TCM82646.1"/>
    <property type="molecule type" value="Genomic_DNA"/>
</dbReference>
<keyword evidence="1" id="KW-0472">Membrane</keyword>
<dbReference type="OrthoDB" id="7056428at2"/>
<dbReference type="Proteomes" id="UP000295277">
    <property type="component" value="Unassembled WGS sequence"/>
</dbReference>
<feature type="transmembrane region" description="Helical" evidence="1">
    <location>
        <begin position="54"/>
        <end position="76"/>
    </location>
</feature>
<comment type="caution">
    <text evidence="2">The sequence shown here is derived from an EMBL/GenBank/DDBJ whole genome shotgun (WGS) entry which is preliminary data.</text>
</comment>
<name>A0A4R1YSN8_9RHOB</name>
<keyword evidence="3" id="KW-1185">Reference proteome</keyword>
<keyword evidence="1" id="KW-1133">Transmembrane helix</keyword>
<dbReference type="RefSeq" id="WP_132695472.1">
    <property type="nucleotide sequence ID" value="NZ_SLVM01000015.1"/>
</dbReference>
<proteinExistence type="predicted"/>
<evidence type="ECO:0000313" key="2">
    <source>
        <dbReference type="EMBL" id="TCM82646.1"/>
    </source>
</evidence>
<organism evidence="2 3">
    <name type="scientific">Rhodovulum steppense</name>
    <dbReference type="NCBI Taxonomy" id="540251"/>
    <lineage>
        <taxon>Bacteria</taxon>
        <taxon>Pseudomonadati</taxon>
        <taxon>Pseudomonadota</taxon>
        <taxon>Alphaproteobacteria</taxon>
        <taxon>Rhodobacterales</taxon>
        <taxon>Paracoccaceae</taxon>
        <taxon>Rhodovulum</taxon>
    </lineage>
</organism>
<evidence type="ECO:0000256" key="1">
    <source>
        <dbReference type="SAM" id="Phobius"/>
    </source>
</evidence>
<evidence type="ECO:0000313" key="3">
    <source>
        <dbReference type="Proteomes" id="UP000295277"/>
    </source>
</evidence>
<keyword evidence="1" id="KW-0812">Transmembrane</keyword>
<sequence>MGTIAGEPNLDNFGTQNYQPTFATAAIASTVAVVVARTVGTFVFALFEPDTAQTGMAMSAISITRPILLAIALWLARQGVETPFRVRRRPFCQGRCGAP</sequence>
<feature type="transmembrane region" description="Helical" evidence="1">
    <location>
        <begin position="22"/>
        <end position="47"/>
    </location>
</feature>
<gene>
    <name evidence="2" type="ORF">EV216_1159</name>
</gene>
<reference evidence="2 3" key="1">
    <citation type="submission" date="2019-03" db="EMBL/GenBank/DDBJ databases">
        <title>Genomic Encyclopedia of Type Strains, Phase IV (KMG-IV): sequencing the most valuable type-strain genomes for metagenomic binning, comparative biology and taxonomic classification.</title>
        <authorList>
            <person name="Goeker M."/>
        </authorList>
    </citation>
    <scope>NUCLEOTIDE SEQUENCE [LARGE SCALE GENOMIC DNA]</scope>
    <source>
        <strain evidence="2 3">DSM 21153</strain>
    </source>
</reference>
<protein>
    <submittedName>
        <fullName evidence="2">Uncharacterized protein</fullName>
    </submittedName>
</protein>